<gene>
    <name evidence="2" type="ORF">DPX16_12250</name>
</gene>
<comment type="caution">
    <text evidence="2">The sequence shown here is derived from an EMBL/GenBank/DDBJ whole genome shotgun (WGS) entry which is preliminary data.</text>
</comment>
<keyword evidence="3" id="KW-1185">Reference proteome</keyword>
<dbReference type="EMBL" id="RJVU01075544">
    <property type="protein sequence ID" value="ROI16132.1"/>
    <property type="molecule type" value="Genomic_DNA"/>
</dbReference>
<evidence type="ECO:0000313" key="3">
    <source>
        <dbReference type="Proteomes" id="UP000281406"/>
    </source>
</evidence>
<reference evidence="2 3" key="1">
    <citation type="submission" date="2018-10" db="EMBL/GenBank/DDBJ databases">
        <title>Genome assembly for a Yunnan-Guizhou Plateau 3E fish, Anabarilius grahami (Regan), and its evolutionary and genetic applications.</title>
        <authorList>
            <person name="Jiang W."/>
        </authorList>
    </citation>
    <scope>NUCLEOTIDE SEQUENCE [LARGE SCALE GENOMIC DNA]</scope>
    <source>
        <strain evidence="2">AG-KIZ</strain>
        <tissue evidence="2">Muscle</tissue>
    </source>
</reference>
<accession>A0A3N0XFG8</accession>
<evidence type="ECO:0000256" key="1">
    <source>
        <dbReference type="SAM" id="MobiDB-lite"/>
    </source>
</evidence>
<name>A0A3N0XFG8_ANAGA</name>
<organism evidence="2 3">
    <name type="scientific">Anabarilius grahami</name>
    <name type="common">Kanglang fish</name>
    <name type="synonym">Barilius grahami</name>
    <dbReference type="NCBI Taxonomy" id="495550"/>
    <lineage>
        <taxon>Eukaryota</taxon>
        <taxon>Metazoa</taxon>
        <taxon>Chordata</taxon>
        <taxon>Craniata</taxon>
        <taxon>Vertebrata</taxon>
        <taxon>Euteleostomi</taxon>
        <taxon>Actinopterygii</taxon>
        <taxon>Neopterygii</taxon>
        <taxon>Teleostei</taxon>
        <taxon>Ostariophysi</taxon>
        <taxon>Cypriniformes</taxon>
        <taxon>Xenocyprididae</taxon>
        <taxon>Xenocypridinae</taxon>
        <taxon>Xenocypridinae incertae sedis</taxon>
        <taxon>Anabarilius</taxon>
    </lineage>
</organism>
<feature type="region of interest" description="Disordered" evidence="1">
    <location>
        <begin position="32"/>
        <end position="51"/>
    </location>
</feature>
<evidence type="ECO:0000313" key="2">
    <source>
        <dbReference type="EMBL" id="ROI16132.1"/>
    </source>
</evidence>
<proteinExistence type="predicted"/>
<dbReference type="Proteomes" id="UP000281406">
    <property type="component" value="Unassembled WGS sequence"/>
</dbReference>
<dbReference type="AlphaFoldDB" id="A0A3N0XFG8"/>
<protein>
    <submittedName>
        <fullName evidence="2">Uncharacterized protein</fullName>
    </submittedName>
</protein>
<sequence>MYAPNICIYQLMFKALDKGRTSGCAQQNHQTSLASPCSEGRSGGPAWNLSTSQTQQPDNCDIAPPAAVCSFLSECAKQHTCEHMEFTSPALRPSHEQVTEDNVICVMPEVVSHIIETSPKSITLQYVFDISASFEKS</sequence>